<protein>
    <recommendedName>
        <fullName evidence="6">Short-chain dehydrogenase/reductase family protein</fullName>
    </recommendedName>
</protein>
<keyword evidence="2" id="KW-0560">Oxidoreductase</keyword>
<evidence type="ECO:0000313" key="3">
    <source>
        <dbReference type="EMBL" id="KAF7299933.1"/>
    </source>
</evidence>
<reference evidence="4" key="1">
    <citation type="submission" date="2020-05" db="EMBL/GenBank/DDBJ databases">
        <title>Mycena genomes resolve the evolution of fungal bioluminescence.</title>
        <authorList>
            <person name="Tsai I.J."/>
        </authorList>
    </citation>
    <scope>NUCLEOTIDE SEQUENCE</scope>
    <source>
        <strain evidence="4">110903Hualien_Pintung</strain>
    </source>
</reference>
<sequence>MSSPALPTFGFSTTAEEVSDALAGELAGKNVLVTGTSVGGLGYETARAIAKHAGLVVITGHNAERLQLSVEAIRKAVPGAKVQAQVLDLSSLASVRKAAEEINKDVTPLHVIVHNAADTSSVYAVTVDGHERQMAVAHFSPFLLTKLIFPKLLASASDSWVPRVVLVSSKASSMGPGIDLSLPSLNNPAPDSPQVKNLFLRYHEAKSANVLFALELAKRGVGKIRAYSLHPGTIYTNGLKKDAAIPAMQSMGVLKEDGQPNPEFTTWKTIEQGAATTVVAAFDPRLNDKSGAYLVDCVEANDQRTDICSDSANAEKLWKLTEEVLGEEFVL</sequence>
<comment type="similarity">
    <text evidence="1">Belongs to the short-chain dehydrogenases/reductases (SDR) family.</text>
</comment>
<dbReference type="Gene3D" id="3.40.50.720">
    <property type="entry name" value="NAD(P)-binding Rossmann-like Domain"/>
    <property type="match status" value="1"/>
</dbReference>
<dbReference type="InterPro" id="IPR036291">
    <property type="entry name" value="NAD(P)-bd_dom_sf"/>
</dbReference>
<evidence type="ECO:0008006" key="6">
    <source>
        <dbReference type="Google" id="ProtNLM"/>
    </source>
</evidence>
<dbReference type="PANTHER" id="PTHR24320">
    <property type="entry name" value="RETINOL DEHYDROGENASE"/>
    <property type="match status" value="1"/>
</dbReference>
<evidence type="ECO:0000256" key="2">
    <source>
        <dbReference type="ARBA" id="ARBA00023002"/>
    </source>
</evidence>
<dbReference type="EMBL" id="JACAZE010000014">
    <property type="protein sequence ID" value="KAF7299941.1"/>
    <property type="molecule type" value="Genomic_DNA"/>
</dbReference>
<gene>
    <name evidence="3" type="ORF">HMN09_01000900</name>
    <name evidence="4" type="ORF">HMN09_01001800</name>
</gene>
<dbReference type="Proteomes" id="UP000613580">
    <property type="component" value="Unassembled WGS sequence"/>
</dbReference>
<dbReference type="Pfam" id="PF00106">
    <property type="entry name" value="adh_short"/>
    <property type="match status" value="1"/>
</dbReference>
<dbReference type="EMBL" id="JACAZE010000014">
    <property type="protein sequence ID" value="KAF7299933.1"/>
    <property type="molecule type" value="Genomic_DNA"/>
</dbReference>
<dbReference type="GO" id="GO:0016491">
    <property type="term" value="F:oxidoreductase activity"/>
    <property type="evidence" value="ECO:0007669"/>
    <property type="project" value="UniProtKB-KW"/>
</dbReference>
<dbReference type="InterPro" id="IPR002347">
    <property type="entry name" value="SDR_fam"/>
</dbReference>
<dbReference type="OrthoDB" id="191139at2759"/>
<keyword evidence="5" id="KW-1185">Reference proteome</keyword>
<dbReference type="SUPFAM" id="SSF51735">
    <property type="entry name" value="NAD(P)-binding Rossmann-fold domains"/>
    <property type="match status" value="1"/>
</dbReference>
<accession>A0A8H6W1W1</accession>
<comment type="caution">
    <text evidence="4">The sequence shown here is derived from an EMBL/GenBank/DDBJ whole genome shotgun (WGS) entry which is preliminary data.</text>
</comment>
<dbReference type="PANTHER" id="PTHR24320:SF283">
    <property type="entry name" value="RETINOL DEHYDROGENASE 11"/>
    <property type="match status" value="1"/>
</dbReference>
<organism evidence="4 5">
    <name type="scientific">Mycena chlorophos</name>
    <name type="common">Agaric fungus</name>
    <name type="synonym">Agaricus chlorophos</name>
    <dbReference type="NCBI Taxonomy" id="658473"/>
    <lineage>
        <taxon>Eukaryota</taxon>
        <taxon>Fungi</taxon>
        <taxon>Dikarya</taxon>
        <taxon>Basidiomycota</taxon>
        <taxon>Agaricomycotina</taxon>
        <taxon>Agaricomycetes</taxon>
        <taxon>Agaricomycetidae</taxon>
        <taxon>Agaricales</taxon>
        <taxon>Marasmiineae</taxon>
        <taxon>Mycenaceae</taxon>
        <taxon>Mycena</taxon>
    </lineage>
</organism>
<dbReference type="AlphaFoldDB" id="A0A8H6W1W1"/>
<name>A0A8H6W1W1_MYCCL</name>
<evidence type="ECO:0000256" key="1">
    <source>
        <dbReference type="ARBA" id="ARBA00006484"/>
    </source>
</evidence>
<evidence type="ECO:0000313" key="4">
    <source>
        <dbReference type="EMBL" id="KAF7299941.1"/>
    </source>
</evidence>
<evidence type="ECO:0000313" key="5">
    <source>
        <dbReference type="Proteomes" id="UP000613580"/>
    </source>
</evidence>
<proteinExistence type="inferred from homology"/>